<proteinExistence type="predicted"/>
<gene>
    <name evidence="2" type="ORF">C1SCF055_LOCUS21345</name>
</gene>
<dbReference type="EMBL" id="CAMXCT030001989">
    <property type="protein sequence ID" value="CAL4782031.1"/>
    <property type="molecule type" value="Genomic_DNA"/>
</dbReference>
<feature type="region of interest" description="Disordered" evidence="1">
    <location>
        <begin position="1"/>
        <end position="35"/>
    </location>
</feature>
<accession>A0A9P1CN58</accession>
<dbReference type="EMBL" id="CAMXCT020001989">
    <property type="protein sequence ID" value="CAL1148094.1"/>
    <property type="molecule type" value="Genomic_DNA"/>
</dbReference>
<protein>
    <submittedName>
        <fullName evidence="3">Metabotropic glutamate receptor 5</fullName>
    </submittedName>
</protein>
<keyword evidence="3" id="KW-0675">Receptor</keyword>
<dbReference type="AlphaFoldDB" id="A0A9P1CN58"/>
<keyword evidence="4" id="KW-1185">Reference proteome</keyword>
<evidence type="ECO:0000256" key="1">
    <source>
        <dbReference type="SAM" id="MobiDB-lite"/>
    </source>
</evidence>
<comment type="caution">
    <text evidence="2">The sequence shown here is derived from an EMBL/GenBank/DDBJ whole genome shotgun (WGS) entry which is preliminary data.</text>
</comment>
<evidence type="ECO:0000313" key="4">
    <source>
        <dbReference type="Proteomes" id="UP001152797"/>
    </source>
</evidence>
<organism evidence="2">
    <name type="scientific">Cladocopium goreaui</name>
    <dbReference type="NCBI Taxonomy" id="2562237"/>
    <lineage>
        <taxon>Eukaryota</taxon>
        <taxon>Sar</taxon>
        <taxon>Alveolata</taxon>
        <taxon>Dinophyceae</taxon>
        <taxon>Suessiales</taxon>
        <taxon>Symbiodiniaceae</taxon>
        <taxon>Cladocopium</taxon>
    </lineage>
</organism>
<reference evidence="2" key="1">
    <citation type="submission" date="2022-10" db="EMBL/GenBank/DDBJ databases">
        <authorList>
            <person name="Chen Y."/>
            <person name="Dougan E. K."/>
            <person name="Chan C."/>
            <person name="Rhodes N."/>
            <person name="Thang M."/>
        </authorList>
    </citation>
    <scope>NUCLEOTIDE SEQUENCE</scope>
</reference>
<feature type="region of interest" description="Disordered" evidence="1">
    <location>
        <begin position="72"/>
        <end position="113"/>
    </location>
</feature>
<feature type="compositionally biased region" description="Basic and acidic residues" evidence="1">
    <location>
        <begin position="25"/>
        <end position="35"/>
    </location>
</feature>
<dbReference type="Proteomes" id="UP001152797">
    <property type="component" value="Unassembled WGS sequence"/>
</dbReference>
<dbReference type="EMBL" id="CAMXCT010001989">
    <property type="protein sequence ID" value="CAI3994719.1"/>
    <property type="molecule type" value="Genomic_DNA"/>
</dbReference>
<evidence type="ECO:0000313" key="2">
    <source>
        <dbReference type="EMBL" id="CAI3994719.1"/>
    </source>
</evidence>
<reference evidence="3 4" key="2">
    <citation type="submission" date="2024-05" db="EMBL/GenBank/DDBJ databases">
        <authorList>
            <person name="Chen Y."/>
            <person name="Shah S."/>
            <person name="Dougan E. K."/>
            <person name="Thang M."/>
            <person name="Chan C."/>
        </authorList>
    </citation>
    <scope>NUCLEOTIDE SEQUENCE [LARGE SCALE GENOMIC DNA]</scope>
</reference>
<dbReference type="OrthoDB" id="445809at2759"/>
<sequence>MASGQPVSTKAAAKGKGKSFNGYGEDPKNEMKDRPPDEILAAQLCEAINGGATTKAEALFSRLDVELRKEDSLRLQSRTTQEEAAAVAALPDCGSDSSDDERRSAGRSAQLGK</sequence>
<evidence type="ECO:0000313" key="3">
    <source>
        <dbReference type="EMBL" id="CAL4782031.1"/>
    </source>
</evidence>
<name>A0A9P1CN58_9DINO</name>